<dbReference type="PANTHER" id="PTHR12526:SF637">
    <property type="entry name" value="GLYCOSYLTRANSFERASE EPSF-RELATED"/>
    <property type="match status" value="1"/>
</dbReference>
<protein>
    <submittedName>
        <fullName evidence="3">Glycosyl transferase family 1</fullName>
    </submittedName>
</protein>
<dbReference type="GO" id="GO:0016757">
    <property type="term" value="F:glycosyltransferase activity"/>
    <property type="evidence" value="ECO:0007669"/>
    <property type="project" value="InterPro"/>
</dbReference>
<dbReference type="InterPro" id="IPR028098">
    <property type="entry name" value="Glyco_trans_4-like_N"/>
</dbReference>
<reference evidence="3 4" key="1">
    <citation type="submission" date="2016-12" db="EMBL/GenBank/DDBJ databases">
        <title>Domibacillus sp. SAOS 44 whole genome sequencing.</title>
        <authorList>
            <person name="Verma A."/>
            <person name="Krishnamurthi S."/>
        </authorList>
    </citation>
    <scope>NUCLEOTIDE SEQUENCE [LARGE SCALE GENOMIC DNA]</scope>
    <source>
        <strain evidence="3 4">SAOS 44</strain>
    </source>
</reference>
<feature type="domain" description="Glycosyl transferase family 1" evidence="1">
    <location>
        <begin position="171"/>
        <end position="289"/>
    </location>
</feature>
<dbReference type="STRING" id="1714354.BLL40_07365"/>
<dbReference type="CDD" id="cd03812">
    <property type="entry name" value="GT4_CapH-like"/>
    <property type="match status" value="1"/>
</dbReference>
<evidence type="ECO:0000259" key="1">
    <source>
        <dbReference type="Pfam" id="PF00534"/>
    </source>
</evidence>
<dbReference type="AlphaFoldDB" id="A0A1Q5P3W8"/>
<dbReference type="Gene3D" id="3.40.50.2000">
    <property type="entry name" value="Glycogen Phosphorylase B"/>
    <property type="match status" value="2"/>
</dbReference>
<dbReference type="EMBL" id="MRWQ01000006">
    <property type="protein sequence ID" value="OKL36937.1"/>
    <property type="molecule type" value="Genomic_DNA"/>
</dbReference>
<keyword evidence="4" id="KW-1185">Reference proteome</keyword>
<evidence type="ECO:0000259" key="2">
    <source>
        <dbReference type="Pfam" id="PF13439"/>
    </source>
</evidence>
<proteinExistence type="predicted"/>
<feature type="domain" description="Glycosyltransferase subfamily 4-like N-terminal" evidence="2">
    <location>
        <begin position="4"/>
        <end position="161"/>
    </location>
</feature>
<dbReference type="Proteomes" id="UP000186524">
    <property type="component" value="Unassembled WGS sequence"/>
</dbReference>
<dbReference type="Pfam" id="PF13439">
    <property type="entry name" value="Glyco_transf_4"/>
    <property type="match status" value="1"/>
</dbReference>
<evidence type="ECO:0000313" key="3">
    <source>
        <dbReference type="EMBL" id="OKL36937.1"/>
    </source>
</evidence>
<comment type="caution">
    <text evidence="3">The sequence shown here is derived from an EMBL/GenBank/DDBJ whole genome shotgun (WGS) entry which is preliminary data.</text>
</comment>
<dbReference type="Pfam" id="PF00534">
    <property type="entry name" value="Glycos_transf_1"/>
    <property type="match status" value="1"/>
</dbReference>
<dbReference type="SUPFAM" id="SSF53756">
    <property type="entry name" value="UDP-Glycosyltransferase/glycogen phosphorylase"/>
    <property type="match status" value="1"/>
</dbReference>
<accession>A0A1Q5P3W8</accession>
<dbReference type="PANTHER" id="PTHR12526">
    <property type="entry name" value="GLYCOSYLTRANSFERASE"/>
    <property type="match status" value="1"/>
</dbReference>
<organism evidence="3 4">
    <name type="scientific">Domibacillus mangrovi</name>
    <dbReference type="NCBI Taxonomy" id="1714354"/>
    <lineage>
        <taxon>Bacteria</taxon>
        <taxon>Bacillati</taxon>
        <taxon>Bacillota</taxon>
        <taxon>Bacilli</taxon>
        <taxon>Bacillales</taxon>
        <taxon>Bacillaceae</taxon>
        <taxon>Domibacillus</taxon>
    </lineage>
</organism>
<evidence type="ECO:0000313" key="4">
    <source>
        <dbReference type="Proteomes" id="UP000186524"/>
    </source>
</evidence>
<keyword evidence="3" id="KW-0808">Transferase</keyword>
<dbReference type="InterPro" id="IPR001296">
    <property type="entry name" value="Glyco_trans_1"/>
</dbReference>
<sequence length="359" mass="40736">MNRGGAETLIMNLYRNIDRSKVQFDFLTCKEGIFDAEIIEMGGRIHRIPYVTEVGHIAYVKELNQFFKRNAMYKIIHSHMDKMSGLVLREAKKADIPVRIAHSHNTKSEGGIAYRAYKWYSGNKINSFATHGYACSTDAAKWLFKNKSKQAIVLKNGIECDKFQFSSDVRNQVRKELKLSNQSLVIGHVGRFNHQKNHFFLLEIFGSLMKILPHAQLILVGDGVLKERIEGKIKELHLEENVKLLGIREDIHLLLQAFDLFVFPSFHEGLPVTLIEAQGTGLPCIISNTITKEVDLGLGLIQFLPLQDKIIWVENMIKAAESKSPRNIAESALNQQGYNIRHTAEVTQNSYLVLEGMSS</sequence>
<name>A0A1Q5P3W8_9BACI</name>
<gene>
    <name evidence="3" type="ORF">BLL40_07365</name>
</gene>